<evidence type="ECO:0000259" key="4">
    <source>
        <dbReference type="PROSITE" id="PS51109"/>
    </source>
</evidence>
<dbReference type="PANTHER" id="PTHR35788:SF1">
    <property type="entry name" value="EXPORTED PROTEIN"/>
    <property type="match status" value="1"/>
</dbReference>
<reference evidence="5 6" key="1">
    <citation type="submission" date="2016-10" db="EMBL/GenBank/DDBJ databases">
        <authorList>
            <person name="de Groot N.N."/>
        </authorList>
    </citation>
    <scope>NUCLEOTIDE SEQUENCE [LARGE SCALE GENOMIC DNA]</scope>
    <source>
        <strain evidence="5 6">CGMCC 1.5058</strain>
    </source>
</reference>
<dbReference type="InterPro" id="IPR022029">
    <property type="entry name" value="YoaR-like_PG-bd"/>
</dbReference>
<evidence type="ECO:0000256" key="2">
    <source>
        <dbReference type="SAM" id="Coils"/>
    </source>
</evidence>
<feature type="compositionally biased region" description="Pro residues" evidence="3">
    <location>
        <begin position="491"/>
        <end position="504"/>
    </location>
</feature>
<dbReference type="PROSITE" id="PS51109">
    <property type="entry name" value="G5"/>
    <property type="match status" value="1"/>
</dbReference>
<evidence type="ECO:0000313" key="6">
    <source>
        <dbReference type="Proteomes" id="UP000183255"/>
    </source>
</evidence>
<dbReference type="Pfam" id="PF07501">
    <property type="entry name" value="G5"/>
    <property type="match status" value="1"/>
</dbReference>
<proteinExistence type="predicted"/>
<dbReference type="Proteomes" id="UP000183255">
    <property type="component" value="Unassembled WGS sequence"/>
</dbReference>
<dbReference type="AlphaFoldDB" id="A0A1G8H5I7"/>
<protein>
    <submittedName>
        <fullName evidence="5">Vancomycin resistance protein YoaR, contains peptidoglycan-binding and VanW domains</fullName>
    </submittedName>
</protein>
<gene>
    <name evidence="5" type="ORF">SAMN05421804_101479</name>
</gene>
<dbReference type="SMART" id="SM01208">
    <property type="entry name" value="G5"/>
    <property type="match status" value="1"/>
</dbReference>
<dbReference type="InterPro" id="IPR007391">
    <property type="entry name" value="Vancomycin_resist_VanW"/>
</dbReference>
<dbReference type="Pfam" id="PF04294">
    <property type="entry name" value="VanW"/>
    <property type="match status" value="1"/>
</dbReference>
<evidence type="ECO:0000313" key="5">
    <source>
        <dbReference type="EMBL" id="SDI01912.1"/>
    </source>
</evidence>
<sequence>MKEEGITQQYMKKKLIIAIILVLTLSGAGTVAYRSYALEKEWEKQEAIHVSAVETARKMEEAQNKKVIAEWQEKVYPGVSVMGEDLSGMTLPEVKNLLETKILEAVKTNALTVVVKDREFTLNLGDLDPVLDAQSLAENIVSIGKNLDEAEKLQRIYTKTLEEVEVQYTYSEEKLIAYVKSIASEINVNAKNATIKKSGDGFTVTEHQTGMVLEEEKLVASLKEVLPKLEPGAKLEASLVIDEPKVTSDALKMIDGRLSTFTTNYSTSAAGRKHNVGFAASLINGTVLMPGETFSYNAEIGPVTLRAGFKNAGVIIGDKIEDGVGGGLCQVSSTLYQAALHSNMGIEQRRNHSMAVAYLKPGMDAVVYGPYLDLKFKNNYPNPVYIQAYGDNNNLSVSIYGHQADLGGYSYKVFSETTSVLQPTIKKVEDNTLFVGEEVVEKKPVTGYTSKTYRQTIKDGKVVKTEVISQDSYKKVDGVIRVGTKAKPAAPEAPAPEAPAPEAPTDPATAPNG</sequence>
<evidence type="ECO:0000256" key="3">
    <source>
        <dbReference type="SAM" id="MobiDB-lite"/>
    </source>
</evidence>
<feature type="region of interest" description="Disordered" evidence="3">
    <location>
        <begin position="485"/>
        <end position="513"/>
    </location>
</feature>
<dbReference type="InterPro" id="IPR052913">
    <property type="entry name" value="Glycopeptide_resist_protein"/>
</dbReference>
<dbReference type="PANTHER" id="PTHR35788">
    <property type="entry name" value="EXPORTED PROTEIN-RELATED"/>
    <property type="match status" value="1"/>
</dbReference>
<dbReference type="Pfam" id="PF12229">
    <property type="entry name" value="PG_binding_4"/>
    <property type="match status" value="1"/>
</dbReference>
<dbReference type="EMBL" id="FNDZ01000001">
    <property type="protein sequence ID" value="SDI01912.1"/>
    <property type="molecule type" value="Genomic_DNA"/>
</dbReference>
<name>A0A1G8H5I7_9CLOT</name>
<dbReference type="Gene3D" id="2.20.230.10">
    <property type="entry name" value="Resuscitation-promoting factor rpfb"/>
    <property type="match status" value="1"/>
</dbReference>
<keyword evidence="1" id="KW-0732">Signal</keyword>
<feature type="coiled-coil region" evidence="2">
    <location>
        <begin position="133"/>
        <end position="167"/>
    </location>
</feature>
<dbReference type="InterPro" id="IPR011098">
    <property type="entry name" value="G5_dom"/>
</dbReference>
<evidence type="ECO:0000256" key="1">
    <source>
        <dbReference type="ARBA" id="ARBA00022729"/>
    </source>
</evidence>
<organism evidence="5 6">
    <name type="scientific">Proteiniclasticum ruminis</name>
    <dbReference type="NCBI Taxonomy" id="398199"/>
    <lineage>
        <taxon>Bacteria</taxon>
        <taxon>Bacillati</taxon>
        <taxon>Bacillota</taxon>
        <taxon>Clostridia</taxon>
        <taxon>Eubacteriales</taxon>
        <taxon>Clostridiaceae</taxon>
        <taxon>Proteiniclasticum</taxon>
    </lineage>
</organism>
<keyword evidence="2" id="KW-0175">Coiled coil</keyword>
<feature type="domain" description="G5" evidence="4">
    <location>
        <begin position="406"/>
        <end position="486"/>
    </location>
</feature>
<accession>A0A1G8H5I7</accession>